<dbReference type="RefSeq" id="WP_258790055.1">
    <property type="nucleotide sequence ID" value="NZ_JANUGQ010000026.1"/>
</dbReference>
<reference evidence="2" key="1">
    <citation type="submission" date="2022-08" db="EMBL/GenBank/DDBJ databases">
        <authorList>
            <person name="Somphong A."/>
            <person name="Phongsopitanun W."/>
        </authorList>
    </citation>
    <scope>NUCLEOTIDE SEQUENCE</scope>
    <source>
        <strain evidence="2">LP05-1</strain>
    </source>
</reference>
<evidence type="ECO:0000313" key="2">
    <source>
        <dbReference type="EMBL" id="MCS0638749.1"/>
    </source>
</evidence>
<organism evidence="2 3">
    <name type="scientific">Streptomyces pyxinae</name>
    <dbReference type="NCBI Taxonomy" id="2970734"/>
    <lineage>
        <taxon>Bacteria</taxon>
        <taxon>Bacillati</taxon>
        <taxon>Actinomycetota</taxon>
        <taxon>Actinomycetes</taxon>
        <taxon>Kitasatosporales</taxon>
        <taxon>Streptomycetaceae</taxon>
        <taxon>Streptomyces</taxon>
    </lineage>
</organism>
<gene>
    <name evidence="2" type="ORF">NX801_24450</name>
</gene>
<protein>
    <submittedName>
        <fullName evidence="2">Uncharacterized protein</fullName>
    </submittedName>
</protein>
<proteinExistence type="predicted"/>
<accession>A0ABT2CQD3</accession>
<evidence type="ECO:0000256" key="1">
    <source>
        <dbReference type="SAM" id="MobiDB-lite"/>
    </source>
</evidence>
<feature type="region of interest" description="Disordered" evidence="1">
    <location>
        <begin position="1"/>
        <end position="21"/>
    </location>
</feature>
<evidence type="ECO:0000313" key="3">
    <source>
        <dbReference type="Proteomes" id="UP001431313"/>
    </source>
</evidence>
<dbReference type="EMBL" id="JANUGQ010000026">
    <property type="protein sequence ID" value="MCS0638749.1"/>
    <property type="molecule type" value="Genomic_DNA"/>
</dbReference>
<comment type="caution">
    <text evidence="2">The sequence shown here is derived from an EMBL/GenBank/DDBJ whole genome shotgun (WGS) entry which is preliminary data.</text>
</comment>
<name>A0ABT2CQD3_9ACTN</name>
<dbReference type="Proteomes" id="UP001431313">
    <property type="component" value="Unassembled WGS sequence"/>
</dbReference>
<sequence length="68" mass="6692">MTDLTPTPDRPGLHISKPSPTATATASAVCHCGASATATGDAQVSALMAGWDTAHSSAHTKSTDGGTL</sequence>
<keyword evidence="3" id="KW-1185">Reference proteome</keyword>